<sequence>MSWWFNKLLYTCSNAPTDLYSLSRANSLRNLKHKQVTERNEHKCPSSSSTPLNNINIVSSPSPQTPGSDDYSTPNEHLSLRSASQTSLNSTLNNTNNNMKSSSISSLTMMRQQSSALSSPIHSDLNLFLTSVGN</sequence>
<proteinExistence type="predicted"/>
<evidence type="ECO:0000313" key="3">
    <source>
        <dbReference type="EMBL" id="CAF3917632.1"/>
    </source>
</evidence>
<protein>
    <submittedName>
        <fullName evidence="3">Uncharacterized protein</fullName>
    </submittedName>
</protein>
<feature type="compositionally biased region" description="Low complexity" evidence="1">
    <location>
        <begin position="82"/>
        <end position="107"/>
    </location>
</feature>
<dbReference type="Proteomes" id="UP000663868">
    <property type="component" value="Unassembled WGS sequence"/>
</dbReference>
<dbReference type="AlphaFoldDB" id="A0A819IV37"/>
<evidence type="ECO:0000313" key="4">
    <source>
        <dbReference type="Proteomes" id="UP000663868"/>
    </source>
</evidence>
<name>A0A819IV37_9BILA</name>
<dbReference type="EMBL" id="CAJNOE010000106">
    <property type="protein sequence ID" value="CAF0921247.1"/>
    <property type="molecule type" value="Genomic_DNA"/>
</dbReference>
<feature type="compositionally biased region" description="Polar residues" evidence="1">
    <location>
        <begin position="45"/>
        <end position="76"/>
    </location>
</feature>
<dbReference type="EMBL" id="CAJOBB010001906">
    <property type="protein sequence ID" value="CAF3917632.1"/>
    <property type="molecule type" value="Genomic_DNA"/>
</dbReference>
<reference evidence="3" key="1">
    <citation type="submission" date="2021-02" db="EMBL/GenBank/DDBJ databases">
        <authorList>
            <person name="Nowell W R."/>
        </authorList>
    </citation>
    <scope>NUCLEOTIDE SEQUENCE</scope>
</reference>
<feature type="region of interest" description="Disordered" evidence="1">
    <location>
        <begin position="34"/>
        <end position="107"/>
    </location>
</feature>
<evidence type="ECO:0000256" key="1">
    <source>
        <dbReference type="SAM" id="MobiDB-lite"/>
    </source>
</evidence>
<organism evidence="3 4">
    <name type="scientific">Adineta steineri</name>
    <dbReference type="NCBI Taxonomy" id="433720"/>
    <lineage>
        <taxon>Eukaryota</taxon>
        <taxon>Metazoa</taxon>
        <taxon>Spiralia</taxon>
        <taxon>Gnathifera</taxon>
        <taxon>Rotifera</taxon>
        <taxon>Eurotatoria</taxon>
        <taxon>Bdelloidea</taxon>
        <taxon>Adinetida</taxon>
        <taxon>Adinetidae</taxon>
        <taxon>Adineta</taxon>
    </lineage>
</organism>
<evidence type="ECO:0000313" key="2">
    <source>
        <dbReference type="EMBL" id="CAF0921247.1"/>
    </source>
</evidence>
<accession>A0A819IV37</accession>
<gene>
    <name evidence="2" type="ORF">IZO911_LOCUS13325</name>
    <name evidence="3" type="ORF">KXQ929_LOCUS23712</name>
</gene>
<comment type="caution">
    <text evidence="3">The sequence shown here is derived from an EMBL/GenBank/DDBJ whole genome shotgun (WGS) entry which is preliminary data.</text>
</comment>
<feature type="compositionally biased region" description="Basic and acidic residues" evidence="1">
    <location>
        <begin position="35"/>
        <end position="44"/>
    </location>
</feature>
<dbReference type="Proteomes" id="UP000663860">
    <property type="component" value="Unassembled WGS sequence"/>
</dbReference>